<sequence>MSIKNSSNSSTSPAKCKLNCLSNPSSQTEFNGSLIWWPPTSPLGTSLIVYIQCDGNSTRNIINAQGSNNTIAIVLNYNGKPCTPQSTSSDIIIPLFNEVSNDCHSNKSDTNMIFFGLDATIQINNPSNNGSTPVSSDNTVKGYQTAMVILYTVSGILLGLFFIVVFINVIRSRLRPPTDVQDQDDSNPKNGIAKAVLESFPVYFFTTRNKPDPKDTEKGKNVDSDSDSVIKIEMSEPNENTDNRRRLYPIDEDNDYIIPGVFIGHNNNSSVSFTEISSTITEEQLTCPICLGDFESGEELRILPCHHQYHTTCIDPWLLDISPMCPMCKADYTSWNINSISTINDIASRSSTSIGSVASTHAFPHFRWAKYLKAIRRAGERRRRGRQLQTRLSVGDVLASPQPQPVQNISRNNLPIDNSEESRIRRWTFAGG</sequence>
<gene>
    <name evidence="12" type="ORF">DERYTH_LOCUS16547</name>
</gene>
<keyword evidence="2 10" id="KW-0812">Transmembrane</keyword>
<keyword evidence="4 8" id="KW-0863">Zinc-finger</keyword>
<protein>
    <submittedName>
        <fullName evidence="12">4588_t:CDS:1</fullName>
    </submittedName>
</protein>
<keyword evidence="6 10" id="KW-1133">Transmembrane helix</keyword>
<evidence type="ECO:0000256" key="5">
    <source>
        <dbReference type="ARBA" id="ARBA00022833"/>
    </source>
</evidence>
<evidence type="ECO:0000256" key="6">
    <source>
        <dbReference type="ARBA" id="ARBA00022989"/>
    </source>
</evidence>
<evidence type="ECO:0000256" key="8">
    <source>
        <dbReference type="PROSITE-ProRule" id="PRU00175"/>
    </source>
</evidence>
<feature type="region of interest" description="Disordered" evidence="9">
    <location>
        <begin position="207"/>
        <end position="246"/>
    </location>
</feature>
<dbReference type="PROSITE" id="PS50089">
    <property type="entry name" value="ZF_RING_2"/>
    <property type="match status" value="1"/>
</dbReference>
<evidence type="ECO:0000256" key="1">
    <source>
        <dbReference type="ARBA" id="ARBA00004167"/>
    </source>
</evidence>
<proteinExistence type="predicted"/>
<organism evidence="12 13">
    <name type="scientific">Dentiscutata erythropus</name>
    <dbReference type="NCBI Taxonomy" id="1348616"/>
    <lineage>
        <taxon>Eukaryota</taxon>
        <taxon>Fungi</taxon>
        <taxon>Fungi incertae sedis</taxon>
        <taxon>Mucoromycota</taxon>
        <taxon>Glomeromycotina</taxon>
        <taxon>Glomeromycetes</taxon>
        <taxon>Diversisporales</taxon>
        <taxon>Gigasporaceae</taxon>
        <taxon>Dentiscutata</taxon>
    </lineage>
</organism>
<dbReference type="InterPro" id="IPR001841">
    <property type="entry name" value="Znf_RING"/>
</dbReference>
<evidence type="ECO:0000256" key="9">
    <source>
        <dbReference type="SAM" id="MobiDB-lite"/>
    </source>
</evidence>
<dbReference type="CDD" id="cd16454">
    <property type="entry name" value="RING-H2_PA-TM-RING"/>
    <property type="match status" value="1"/>
</dbReference>
<dbReference type="Proteomes" id="UP000789405">
    <property type="component" value="Unassembled WGS sequence"/>
</dbReference>
<feature type="compositionally biased region" description="Basic and acidic residues" evidence="9">
    <location>
        <begin position="209"/>
        <end position="234"/>
    </location>
</feature>
<keyword evidence="3" id="KW-0479">Metal-binding</keyword>
<keyword evidence="5" id="KW-0862">Zinc</keyword>
<dbReference type="Gene3D" id="3.30.40.10">
    <property type="entry name" value="Zinc/RING finger domain, C3HC4 (zinc finger)"/>
    <property type="match status" value="1"/>
</dbReference>
<keyword evidence="7 10" id="KW-0472">Membrane</keyword>
<evidence type="ECO:0000256" key="7">
    <source>
        <dbReference type="ARBA" id="ARBA00023136"/>
    </source>
</evidence>
<dbReference type="SMART" id="SM00184">
    <property type="entry name" value="RING"/>
    <property type="match status" value="1"/>
</dbReference>
<keyword evidence="13" id="KW-1185">Reference proteome</keyword>
<dbReference type="InterPro" id="IPR013083">
    <property type="entry name" value="Znf_RING/FYVE/PHD"/>
</dbReference>
<dbReference type="EMBL" id="CAJVPY010014580">
    <property type="protein sequence ID" value="CAG8747284.1"/>
    <property type="molecule type" value="Genomic_DNA"/>
</dbReference>
<evidence type="ECO:0000259" key="11">
    <source>
        <dbReference type="PROSITE" id="PS50089"/>
    </source>
</evidence>
<evidence type="ECO:0000313" key="12">
    <source>
        <dbReference type="EMBL" id="CAG8747284.1"/>
    </source>
</evidence>
<evidence type="ECO:0000256" key="2">
    <source>
        <dbReference type="ARBA" id="ARBA00022692"/>
    </source>
</evidence>
<evidence type="ECO:0000313" key="13">
    <source>
        <dbReference type="Proteomes" id="UP000789405"/>
    </source>
</evidence>
<evidence type="ECO:0000256" key="3">
    <source>
        <dbReference type="ARBA" id="ARBA00022723"/>
    </source>
</evidence>
<comment type="subcellular location">
    <subcellularLocation>
        <location evidence="1">Membrane</location>
        <topology evidence="1">Single-pass membrane protein</topology>
    </subcellularLocation>
</comment>
<dbReference type="AlphaFoldDB" id="A0A9N9NNE5"/>
<feature type="compositionally biased region" description="Polar residues" evidence="9">
    <location>
        <begin position="405"/>
        <end position="414"/>
    </location>
</feature>
<dbReference type="SUPFAM" id="SSF57850">
    <property type="entry name" value="RING/U-box"/>
    <property type="match status" value="1"/>
</dbReference>
<dbReference type="Pfam" id="PF13639">
    <property type="entry name" value="zf-RING_2"/>
    <property type="match status" value="1"/>
</dbReference>
<reference evidence="12" key="1">
    <citation type="submission" date="2021-06" db="EMBL/GenBank/DDBJ databases">
        <authorList>
            <person name="Kallberg Y."/>
            <person name="Tangrot J."/>
            <person name="Rosling A."/>
        </authorList>
    </citation>
    <scope>NUCLEOTIDE SEQUENCE</scope>
    <source>
        <strain evidence="12">MA453B</strain>
    </source>
</reference>
<name>A0A9N9NNE5_9GLOM</name>
<dbReference type="PANTHER" id="PTHR47168">
    <property type="entry name" value="RING ZINC FINGER DOMAIN SUPERFAMILY PROTEIN-RELATED"/>
    <property type="match status" value="1"/>
</dbReference>
<evidence type="ECO:0000256" key="10">
    <source>
        <dbReference type="SAM" id="Phobius"/>
    </source>
</evidence>
<comment type="caution">
    <text evidence="12">The sequence shown here is derived from an EMBL/GenBank/DDBJ whole genome shotgun (WGS) entry which is preliminary data.</text>
</comment>
<dbReference type="PANTHER" id="PTHR47168:SF1">
    <property type="entry name" value="OS02G0798600 PROTEIN"/>
    <property type="match status" value="1"/>
</dbReference>
<accession>A0A9N9NNE5</accession>
<dbReference type="InterPro" id="IPR051653">
    <property type="entry name" value="E3_ligase_sorting_rcpt"/>
</dbReference>
<evidence type="ECO:0000256" key="4">
    <source>
        <dbReference type="ARBA" id="ARBA00022771"/>
    </source>
</evidence>
<dbReference type="OrthoDB" id="8062037at2759"/>
<feature type="region of interest" description="Disordered" evidence="9">
    <location>
        <begin position="395"/>
        <end position="414"/>
    </location>
</feature>
<feature type="transmembrane region" description="Helical" evidence="10">
    <location>
        <begin position="148"/>
        <end position="170"/>
    </location>
</feature>
<feature type="domain" description="RING-type" evidence="11">
    <location>
        <begin position="287"/>
        <end position="329"/>
    </location>
</feature>
<dbReference type="GO" id="GO:0016020">
    <property type="term" value="C:membrane"/>
    <property type="evidence" value="ECO:0007669"/>
    <property type="project" value="UniProtKB-SubCell"/>
</dbReference>
<dbReference type="GO" id="GO:0008270">
    <property type="term" value="F:zinc ion binding"/>
    <property type="evidence" value="ECO:0007669"/>
    <property type="project" value="UniProtKB-KW"/>
</dbReference>